<protein>
    <submittedName>
        <fullName evidence="1">Uncharacterized protein</fullName>
    </submittedName>
</protein>
<organism evidence="1">
    <name type="scientific">Strombidium inclinatum</name>
    <dbReference type="NCBI Taxonomy" id="197538"/>
    <lineage>
        <taxon>Eukaryota</taxon>
        <taxon>Sar</taxon>
        <taxon>Alveolata</taxon>
        <taxon>Ciliophora</taxon>
        <taxon>Intramacronucleata</taxon>
        <taxon>Spirotrichea</taxon>
        <taxon>Oligotrichia</taxon>
        <taxon>Strombidiidae</taxon>
        <taxon>Strombidium</taxon>
    </lineage>
</organism>
<dbReference type="InterPro" id="IPR029058">
    <property type="entry name" value="AB_hydrolase_fold"/>
</dbReference>
<name>A0A7S3INY0_9SPIT</name>
<evidence type="ECO:0000313" key="1">
    <source>
        <dbReference type="EMBL" id="CAE0328659.1"/>
    </source>
</evidence>
<dbReference type="SUPFAM" id="SSF53474">
    <property type="entry name" value="alpha/beta-Hydrolases"/>
    <property type="match status" value="1"/>
</dbReference>
<dbReference type="PANTHER" id="PTHR12277:SF197">
    <property type="entry name" value="CHROMOSOME UNDETERMINED SCAFFOLD_38, WHOLE GENOME SHOTGUN SEQUENCE"/>
    <property type="match status" value="1"/>
</dbReference>
<dbReference type="AlphaFoldDB" id="A0A7S3INY0"/>
<dbReference type="PANTHER" id="PTHR12277">
    <property type="entry name" value="ALPHA/BETA HYDROLASE DOMAIN-CONTAINING PROTEIN"/>
    <property type="match status" value="1"/>
</dbReference>
<reference evidence="1" key="1">
    <citation type="submission" date="2021-01" db="EMBL/GenBank/DDBJ databases">
        <authorList>
            <person name="Corre E."/>
            <person name="Pelletier E."/>
            <person name="Niang G."/>
            <person name="Scheremetjew M."/>
            <person name="Finn R."/>
            <person name="Kale V."/>
            <person name="Holt S."/>
            <person name="Cochrane G."/>
            <person name="Meng A."/>
            <person name="Brown T."/>
            <person name="Cohen L."/>
        </authorList>
    </citation>
    <scope>NUCLEOTIDE SEQUENCE</scope>
    <source>
        <strain evidence="1">S3</strain>
    </source>
</reference>
<sequence>MQIQDTLKVSVLAMEFPGYGFFQYQIRDKAQKTKKLECNSKDIATNAKAVYSYVVSPPEEGGLGYKEENTVVYGRSMGTGPASLLAAENKPRGLILVSAYTTIREVAQSVTRKWIGWVVSEHFNNRKSMAMVRCPVLMIHGEKDPLIPVEHSRELFKIASEQQSGTLGEWNVLKTPPNMTHNEFNFQFDLMQPTCRFYKSIFGLYKPS</sequence>
<dbReference type="EMBL" id="HBIH01023245">
    <property type="protein sequence ID" value="CAE0328659.1"/>
    <property type="molecule type" value="Transcribed_RNA"/>
</dbReference>
<accession>A0A7S3INY0</accession>
<dbReference type="Gene3D" id="3.40.50.1820">
    <property type="entry name" value="alpha/beta hydrolase"/>
    <property type="match status" value="1"/>
</dbReference>
<proteinExistence type="predicted"/>
<gene>
    <name evidence="1" type="ORF">SINC0208_LOCUS9287</name>
</gene>